<dbReference type="RefSeq" id="WP_089478528.1">
    <property type="nucleotide sequence ID" value="NZ_MUGS01000005.1"/>
</dbReference>
<evidence type="ECO:0000313" key="2">
    <source>
        <dbReference type="EMBL" id="OXG08893.1"/>
    </source>
</evidence>
<dbReference type="AlphaFoldDB" id="A0A227PH60"/>
<feature type="domain" description="Abortive phage infection protein C-terminal" evidence="1">
    <location>
        <begin position="242"/>
        <end position="494"/>
    </location>
</feature>
<reference evidence="2 3" key="1">
    <citation type="submission" date="2016-11" db="EMBL/GenBank/DDBJ databases">
        <title>Whole genomes of Flavobacteriaceae.</title>
        <authorList>
            <person name="Stine C."/>
            <person name="Li C."/>
            <person name="Tadesse D."/>
        </authorList>
    </citation>
    <scope>NUCLEOTIDE SEQUENCE [LARGE SCALE GENOMIC DNA]</scope>
    <source>
        <strain evidence="2 3">DSM 24704</strain>
    </source>
</reference>
<keyword evidence="3" id="KW-1185">Reference proteome</keyword>
<dbReference type="InterPro" id="IPR018891">
    <property type="entry name" value="AIPR_C"/>
</dbReference>
<dbReference type="Pfam" id="PF10592">
    <property type="entry name" value="AIPR"/>
    <property type="match status" value="1"/>
</dbReference>
<gene>
    <name evidence="2" type="ORF">B0A64_05600</name>
</gene>
<dbReference type="EMBL" id="MUGS01000005">
    <property type="protein sequence ID" value="OXG08893.1"/>
    <property type="molecule type" value="Genomic_DNA"/>
</dbReference>
<dbReference type="Proteomes" id="UP000214684">
    <property type="component" value="Unassembled WGS sequence"/>
</dbReference>
<comment type="caution">
    <text evidence="2">The sequence shown here is derived from an EMBL/GenBank/DDBJ whole genome shotgun (WGS) entry which is preliminary data.</text>
</comment>
<protein>
    <recommendedName>
        <fullName evidence="1">Abortive phage infection protein C-terminal domain-containing protein</fullName>
    </recommendedName>
</protein>
<name>A0A227PH60_9FLAO</name>
<dbReference type="OrthoDB" id="9806213at2"/>
<evidence type="ECO:0000259" key="1">
    <source>
        <dbReference type="Pfam" id="PF10592"/>
    </source>
</evidence>
<organism evidence="2 3">
    <name type="scientific">Flavobacterium araucananum</name>
    <dbReference type="NCBI Taxonomy" id="946678"/>
    <lineage>
        <taxon>Bacteria</taxon>
        <taxon>Pseudomonadati</taxon>
        <taxon>Bacteroidota</taxon>
        <taxon>Flavobacteriia</taxon>
        <taxon>Flavobacteriales</taxon>
        <taxon>Flavobacteriaceae</taxon>
        <taxon>Flavobacterium</taxon>
    </lineage>
</organism>
<accession>A0A227PH60</accession>
<proteinExistence type="predicted"/>
<evidence type="ECO:0000313" key="3">
    <source>
        <dbReference type="Proteomes" id="UP000214684"/>
    </source>
</evidence>
<sequence>MDLVNYLEAIKSSNTNWATRIRRYNNVGSSTIQAYSYIIGGLRILHPNITYRELCRSITDDDLDDQIDAIVISDGIIYIYDFKVSVGFGENEIRLFRDSVDSHIFKGDGNLDSLNTLVKNKIIEARDLLSNSNYQVKLRVVRGGGNSNYPQGQIALDQIAYDSIIERKLFSLKDLIDIELSLNKIPINYRLKITAAKNNVSDTSSQIIIKENSQITSLICRIPLKELVDFYYDFMPHPEMIFQSNVRGLQNGKKVTKEIINSLNTVASAKDFYKLHNGIAIVCDQITSISNGKYWIHNPQIVNGCQTVTTISKHFETLRGSNILKYGTVISKIFAANVNQVEKICFASNSQVAINPWDLRTNDKIQIVLESYLNKKGINYNRKEIKVNASNVLLFTELGQILCSTIFEKPAFAKNSRAKIFSNDSDSLYDTIFSESLALNEVFKAVSYALFVKQKIKTSSVSDKKILGPANLHIIAGFYLLRNKGLSNEEIFATSLTHIKSVVTTVRRRLGATLSPPIIFTKHDLAWELLKQKLLATYR</sequence>